<dbReference type="Proteomes" id="UP000233248">
    <property type="component" value="Unassembled WGS sequence"/>
</dbReference>
<dbReference type="PANTHER" id="PTHR43581">
    <property type="entry name" value="ATP/GTP PHOSPHATASE"/>
    <property type="match status" value="1"/>
</dbReference>
<dbReference type="OrthoDB" id="997844at2"/>
<dbReference type="EMBL" id="NXIF01000026">
    <property type="protein sequence ID" value="PKI80967.1"/>
    <property type="molecule type" value="Genomic_DNA"/>
</dbReference>
<accession>A0A2N1J328</accession>
<reference evidence="3 4" key="1">
    <citation type="submission" date="2017-09" db="EMBL/GenBank/DDBJ databases">
        <title>Genomics of the genus Arcobacter.</title>
        <authorList>
            <person name="Perez-Cataluna A."/>
            <person name="Figueras M.J."/>
            <person name="Salas-Masso N."/>
        </authorList>
    </citation>
    <scope>NUCLEOTIDE SEQUENCE [LARGE SCALE GENOMIC DNA]</scope>
    <source>
        <strain evidence="3 4">DSM 18005</strain>
    </source>
</reference>
<name>A0A2N1J328_9BACT</name>
<evidence type="ECO:0008006" key="5">
    <source>
        <dbReference type="Google" id="ProtNLM"/>
    </source>
</evidence>
<feature type="domain" description="Endonuclease GajA/Old nuclease/RecF-like AAA" evidence="1">
    <location>
        <begin position="1"/>
        <end position="134"/>
    </location>
</feature>
<evidence type="ECO:0000259" key="2">
    <source>
        <dbReference type="Pfam" id="PF13304"/>
    </source>
</evidence>
<dbReference type="PANTHER" id="PTHR43581:SF4">
    <property type="entry name" value="ATP_GTP PHOSPHATASE"/>
    <property type="match status" value="1"/>
</dbReference>
<keyword evidence="4" id="KW-1185">Reference proteome</keyword>
<protein>
    <recommendedName>
        <fullName evidence="5">ATPase AAA-type core domain-containing protein</fullName>
    </recommendedName>
</protein>
<dbReference type="RefSeq" id="WP_101184691.1">
    <property type="nucleotide sequence ID" value="NZ_CP031218.1"/>
</dbReference>
<evidence type="ECO:0000313" key="4">
    <source>
        <dbReference type="Proteomes" id="UP000233248"/>
    </source>
</evidence>
<sequence>MRLKYVFIKEYKNLKDFEITFDGSSFIDIFVGKNGSGKSNFFEALIKIFHHLHKDAEILFDYIIKYEMNGQEIEIKWENNQRYVGGRPQVTLGQAPFPNNIIVYYSGHNKQISYLLEQYESSFGKRIKNSTVDDSRFFIRIGPEYKEILLSVLLLQNESNKAREFLVNQLGIHRLGMQKPGQSDLTEPILKLVLKRPKYAKTDSFNIEHNDESDQYWKADGLVKDFLTKISLCKTSTPGGVTVTEGYLSSDDKYILYFEIEKIQNEFSGYTLKQLFNQFDNLKTLGMLESMSIPLELNNGLSGNILDFSDGQFQSIYIYTIMEIFKDLESVTLLDEPDAFLHPEWQFKFLEQVYEITNTTSKNNHVLMSSHSAITLVNYDNRKIRMFVFESNQVKNRNVTKDYAISQLSSNMIQYSENEQILSILRNINIEQLPVLFTEGSTDPDIVKVAWQKLYAEEPMPFIPIYAFNCVYLKQLFQDERIHNELNQRPAFAMFDFDEAYNEWNVLKSKTDTWNFIVNDPYKGLCVQNPTKNLFAFLLPVPEIEAIEKQVISDKPSKTHYAHESRMGIEHLFYTAPNIDSYFEIQPKPGGAQIVHFKGDKTQFAKIAVKDIEASYFEVFRPMFELIKSKCTGN</sequence>
<evidence type="ECO:0000259" key="1">
    <source>
        <dbReference type="Pfam" id="PF13175"/>
    </source>
</evidence>
<gene>
    <name evidence="3" type="ORF">CP960_06945</name>
</gene>
<organism evidence="3 4">
    <name type="scientific">Malaciobacter halophilus</name>
    <dbReference type="NCBI Taxonomy" id="197482"/>
    <lineage>
        <taxon>Bacteria</taxon>
        <taxon>Pseudomonadati</taxon>
        <taxon>Campylobacterota</taxon>
        <taxon>Epsilonproteobacteria</taxon>
        <taxon>Campylobacterales</taxon>
        <taxon>Arcobacteraceae</taxon>
        <taxon>Malaciobacter</taxon>
    </lineage>
</organism>
<dbReference type="Gene3D" id="3.40.50.300">
    <property type="entry name" value="P-loop containing nucleotide triphosphate hydrolases"/>
    <property type="match status" value="1"/>
</dbReference>
<comment type="caution">
    <text evidence="3">The sequence shown here is derived from an EMBL/GenBank/DDBJ whole genome shotgun (WGS) entry which is preliminary data.</text>
</comment>
<dbReference type="Pfam" id="PF13304">
    <property type="entry name" value="AAA_21"/>
    <property type="match status" value="1"/>
</dbReference>
<dbReference type="InterPro" id="IPR041685">
    <property type="entry name" value="AAA_GajA/Old/RecF-like"/>
</dbReference>
<dbReference type="KEGG" id="ahs:AHALO_2258"/>
<evidence type="ECO:0000313" key="3">
    <source>
        <dbReference type="EMBL" id="PKI80967.1"/>
    </source>
</evidence>
<dbReference type="InterPro" id="IPR051396">
    <property type="entry name" value="Bact_Antivir_Def_Nuclease"/>
</dbReference>
<dbReference type="AlphaFoldDB" id="A0A2N1J328"/>
<dbReference type="InterPro" id="IPR003959">
    <property type="entry name" value="ATPase_AAA_core"/>
</dbReference>
<proteinExistence type="predicted"/>
<dbReference type="SUPFAM" id="SSF52540">
    <property type="entry name" value="P-loop containing nucleoside triphosphate hydrolases"/>
    <property type="match status" value="1"/>
</dbReference>
<feature type="domain" description="ATPase AAA-type core" evidence="2">
    <location>
        <begin position="303"/>
        <end position="373"/>
    </location>
</feature>
<dbReference type="InterPro" id="IPR027417">
    <property type="entry name" value="P-loop_NTPase"/>
</dbReference>
<dbReference type="Pfam" id="PF13175">
    <property type="entry name" value="AAA_15"/>
    <property type="match status" value="1"/>
</dbReference>